<evidence type="ECO:0000313" key="2">
    <source>
        <dbReference type="EMBL" id="QHK19742.1"/>
    </source>
</evidence>
<feature type="transmembrane region" description="Helical" evidence="1">
    <location>
        <begin position="31"/>
        <end position="52"/>
    </location>
</feature>
<gene>
    <name evidence="2" type="ORF">GU243_08385</name>
</gene>
<proteinExistence type="predicted"/>
<protein>
    <submittedName>
        <fullName evidence="2">Uncharacterized protein</fullName>
    </submittedName>
</protein>
<keyword evidence="1" id="KW-1133">Transmembrane helix</keyword>
<sequence length="57" mass="6063">MPDPSTLAFSLTYTGTLVVALLMFLSQVAAFTALLALAGTLRLLVVSVRALLRPRSD</sequence>
<dbReference type="EMBL" id="CP047898">
    <property type="protein sequence ID" value="QHK19742.1"/>
    <property type="molecule type" value="Genomic_DNA"/>
</dbReference>
<dbReference type="Proteomes" id="UP000464186">
    <property type="component" value="Chromosome"/>
</dbReference>
<evidence type="ECO:0000256" key="1">
    <source>
        <dbReference type="SAM" id="Phobius"/>
    </source>
</evidence>
<name>A0A6P1NQB0_9MICC</name>
<organism evidence="2 3">
    <name type="scientific">Pseudarthrobacter psychrotolerans</name>
    <dbReference type="NCBI Taxonomy" id="2697569"/>
    <lineage>
        <taxon>Bacteria</taxon>
        <taxon>Bacillati</taxon>
        <taxon>Actinomycetota</taxon>
        <taxon>Actinomycetes</taxon>
        <taxon>Micrococcales</taxon>
        <taxon>Micrococcaceae</taxon>
        <taxon>Pseudarthrobacter</taxon>
    </lineage>
</organism>
<feature type="transmembrane region" description="Helical" evidence="1">
    <location>
        <begin position="7"/>
        <end position="25"/>
    </location>
</feature>
<keyword evidence="1" id="KW-0812">Transmembrane</keyword>
<dbReference type="AlphaFoldDB" id="A0A6P1NQB0"/>
<dbReference type="KEGG" id="psey:GU243_08385"/>
<keyword evidence="3" id="KW-1185">Reference proteome</keyword>
<reference evidence="2 3" key="1">
    <citation type="submission" date="2020-01" db="EMBL/GenBank/DDBJ databases">
        <title>Pseudarthrobacter psychrotolerans sp. nov., isolated from antarctic soil.</title>
        <authorList>
            <person name="Shin Y."/>
            <person name="Park W."/>
        </authorList>
    </citation>
    <scope>NUCLEOTIDE SEQUENCE [LARGE SCALE GENOMIC DNA]</scope>
    <source>
        <strain evidence="2 3">YJ56</strain>
    </source>
</reference>
<evidence type="ECO:0000313" key="3">
    <source>
        <dbReference type="Proteomes" id="UP000464186"/>
    </source>
</evidence>
<keyword evidence="1" id="KW-0472">Membrane</keyword>
<accession>A0A6P1NQB0</accession>